<comment type="similarity">
    <text evidence="2 6">Belongs to the SURF1 family.</text>
</comment>
<dbReference type="CDD" id="cd06662">
    <property type="entry name" value="SURF1"/>
    <property type="match status" value="1"/>
</dbReference>
<evidence type="ECO:0000313" key="7">
    <source>
        <dbReference type="EMBL" id="RCL38320.1"/>
    </source>
</evidence>
<evidence type="ECO:0000256" key="4">
    <source>
        <dbReference type="ARBA" id="ARBA00022989"/>
    </source>
</evidence>
<feature type="transmembrane region" description="Helical" evidence="6">
    <location>
        <begin position="209"/>
        <end position="230"/>
    </location>
</feature>
<evidence type="ECO:0000256" key="3">
    <source>
        <dbReference type="ARBA" id="ARBA00022692"/>
    </source>
</evidence>
<protein>
    <recommendedName>
        <fullName evidence="6">SURF1-like protein</fullName>
    </recommendedName>
</protein>
<dbReference type="PANTHER" id="PTHR23427:SF2">
    <property type="entry name" value="SURFEIT LOCUS PROTEIN 1"/>
    <property type="match status" value="1"/>
</dbReference>
<evidence type="ECO:0000256" key="2">
    <source>
        <dbReference type="ARBA" id="ARBA00007165"/>
    </source>
</evidence>
<keyword evidence="5 6" id="KW-0472">Membrane</keyword>
<dbReference type="AlphaFoldDB" id="A0A368BM01"/>
<dbReference type="PROSITE" id="PS50895">
    <property type="entry name" value="SURF1"/>
    <property type="match status" value="1"/>
</dbReference>
<sequence length="234" mass="26869">MIDSLTIKRIKQNKGLAAFSCIFIIIFTLLGFWQIERGLLKTELINEFNLEQTQPPNKISNSSKAWSRVFIEGLYDPSQQTLIDNQINNGKVGYKIYTPFYYGDDQAIFVDRGWIPQGKTRNDLPNLDFNANKMIITGSLIKPEKEFLAGDELLTDKWPMVSQTKSPEIIETAYKDKFFDKVLILEAGSKLMNEYIAIIPFSINPAKHFGYALQWFTMSIVLAGMFIYALKREL</sequence>
<comment type="subcellular location">
    <subcellularLocation>
        <location evidence="6">Cell membrane</location>
        <topology evidence="6">Multi-pass membrane protein</topology>
    </subcellularLocation>
    <subcellularLocation>
        <location evidence="1">Membrane</location>
    </subcellularLocation>
</comment>
<dbReference type="PANTHER" id="PTHR23427">
    <property type="entry name" value="SURFEIT LOCUS PROTEIN"/>
    <property type="match status" value="1"/>
</dbReference>
<dbReference type="EMBL" id="QOPC01000011">
    <property type="protein sequence ID" value="RCL38320.1"/>
    <property type="molecule type" value="Genomic_DNA"/>
</dbReference>
<keyword evidence="3 6" id="KW-0812">Transmembrane</keyword>
<evidence type="ECO:0000256" key="6">
    <source>
        <dbReference type="RuleBase" id="RU363076"/>
    </source>
</evidence>
<evidence type="ECO:0000256" key="1">
    <source>
        <dbReference type="ARBA" id="ARBA00004370"/>
    </source>
</evidence>
<dbReference type="Proteomes" id="UP000253032">
    <property type="component" value="Unassembled WGS sequence"/>
</dbReference>
<dbReference type="InterPro" id="IPR002994">
    <property type="entry name" value="Surf1/Shy1"/>
</dbReference>
<feature type="transmembrane region" description="Helical" evidence="6">
    <location>
        <begin position="16"/>
        <end position="35"/>
    </location>
</feature>
<keyword evidence="6" id="KW-1003">Cell membrane</keyword>
<evidence type="ECO:0000313" key="8">
    <source>
        <dbReference type="Proteomes" id="UP000253032"/>
    </source>
</evidence>
<keyword evidence="4 6" id="KW-1133">Transmembrane helix</keyword>
<accession>A0A368BM01</accession>
<name>A0A368BM01_9GAMM</name>
<reference evidence="7 8" key="1">
    <citation type="journal article" date="2018" name="Microbiome">
        <title>Fine metagenomic profile of the Mediterranean stratified and mixed water columns revealed by assembly and recruitment.</title>
        <authorList>
            <person name="Haro-Moreno J.M."/>
            <person name="Lopez-Perez M."/>
            <person name="De La Torre J.R."/>
            <person name="Picazo A."/>
            <person name="Camacho A."/>
            <person name="Rodriguez-Valera F."/>
        </authorList>
    </citation>
    <scope>NUCLEOTIDE SEQUENCE [LARGE SCALE GENOMIC DNA]</scope>
    <source>
        <strain evidence="7">MED-G84</strain>
    </source>
</reference>
<evidence type="ECO:0000256" key="5">
    <source>
        <dbReference type="ARBA" id="ARBA00023136"/>
    </source>
</evidence>
<dbReference type="InterPro" id="IPR045214">
    <property type="entry name" value="Surf1/Surf4"/>
</dbReference>
<dbReference type="Pfam" id="PF02104">
    <property type="entry name" value="SURF1"/>
    <property type="match status" value="1"/>
</dbReference>
<dbReference type="GO" id="GO:0005886">
    <property type="term" value="C:plasma membrane"/>
    <property type="evidence" value="ECO:0007669"/>
    <property type="project" value="UniProtKB-SubCell"/>
</dbReference>
<comment type="caution">
    <text evidence="7">The sequence shown here is derived from an EMBL/GenBank/DDBJ whole genome shotgun (WGS) entry which is preliminary data.</text>
</comment>
<gene>
    <name evidence="7" type="ORF">DBW98_02665</name>
</gene>
<proteinExistence type="inferred from homology"/>
<organism evidence="7 8">
    <name type="scientific">SAR86 cluster bacterium</name>
    <dbReference type="NCBI Taxonomy" id="2030880"/>
    <lineage>
        <taxon>Bacteria</taxon>
        <taxon>Pseudomonadati</taxon>
        <taxon>Pseudomonadota</taxon>
        <taxon>Gammaproteobacteria</taxon>
        <taxon>SAR86 cluster</taxon>
    </lineage>
</organism>